<name>A0A6J5KZU0_9CAUD</name>
<proteinExistence type="predicted"/>
<dbReference type="EMBL" id="LR798245">
    <property type="protein sequence ID" value="CAB5217035.1"/>
    <property type="molecule type" value="Genomic_DNA"/>
</dbReference>
<evidence type="ECO:0000313" key="2">
    <source>
        <dbReference type="EMBL" id="CAB4128014.1"/>
    </source>
</evidence>
<feature type="transmembrane region" description="Helical" evidence="1">
    <location>
        <begin position="6"/>
        <end position="23"/>
    </location>
</feature>
<organism evidence="2">
    <name type="scientific">uncultured Caudovirales phage</name>
    <dbReference type="NCBI Taxonomy" id="2100421"/>
    <lineage>
        <taxon>Viruses</taxon>
        <taxon>Duplodnaviria</taxon>
        <taxon>Heunggongvirae</taxon>
        <taxon>Uroviricota</taxon>
        <taxon>Caudoviricetes</taxon>
        <taxon>Peduoviridae</taxon>
        <taxon>Maltschvirus</taxon>
        <taxon>Maltschvirus maltsch</taxon>
    </lineage>
</organism>
<evidence type="ECO:0000313" key="3">
    <source>
        <dbReference type="EMBL" id="CAB5217035.1"/>
    </source>
</evidence>
<keyword evidence="1" id="KW-0812">Transmembrane</keyword>
<keyword evidence="1" id="KW-1133">Transmembrane helix</keyword>
<gene>
    <name evidence="2" type="ORF">UFOVP103_13</name>
    <name evidence="3" type="ORF">UFOVP197_42</name>
</gene>
<protein>
    <submittedName>
        <fullName evidence="2">Uncharacterized protein</fullName>
    </submittedName>
</protein>
<dbReference type="EMBL" id="LR796223">
    <property type="protein sequence ID" value="CAB4128014.1"/>
    <property type="molecule type" value="Genomic_DNA"/>
</dbReference>
<reference evidence="2" key="1">
    <citation type="submission" date="2020-04" db="EMBL/GenBank/DDBJ databases">
        <authorList>
            <person name="Chiriac C."/>
            <person name="Salcher M."/>
            <person name="Ghai R."/>
            <person name="Kavagutti S V."/>
        </authorList>
    </citation>
    <scope>NUCLEOTIDE SEQUENCE</scope>
</reference>
<evidence type="ECO:0000256" key="1">
    <source>
        <dbReference type="SAM" id="Phobius"/>
    </source>
</evidence>
<sequence>MDWSQVGQYGIGGMSLFILAYVLKMHYESYQANTNALSELKIVIQKQSDREQLFMDMIYPIAKDTNERIRIIETMVKQ</sequence>
<keyword evidence="1" id="KW-0472">Membrane</keyword>
<accession>A0A6J5KZU0</accession>